<dbReference type="SMART" id="SM00298">
    <property type="entry name" value="CHROMO"/>
    <property type="match status" value="1"/>
</dbReference>
<name>A0ABR2H7I3_9EUKA</name>
<dbReference type="Gene3D" id="2.40.50.40">
    <property type="match status" value="1"/>
</dbReference>
<comment type="subcellular location">
    <subcellularLocation>
        <location evidence="1">Nucleus</location>
    </subcellularLocation>
</comment>
<evidence type="ECO:0000256" key="1">
    <source>
        <dbReference type="ARBA" id="ARBA00004123"/>
    </source>
</evidence>
<evidence type="ECO:0000259" key="3">
    <source>
        <dbReference type="PROSITE" id="PS50013"/>
    </source>
</evidence>
<organism evidence="4 5">
    <name type="scientific">Tritrichomonas musculus</name>
    <dbReference type="NCBI Taxonomy" id="1915356"/>
    <lineage>
        <taxon>Eukaryota</taxon>
        <taxon>Metamonada</taxon>
        <taxon>Parabasalia</taxon>
        <taxon>Tritrichomonadida</taxon>
        <taxon>Tritrichomonadidae</taxon>
        <taxon>Tritrichomonas</taxon>
    </lineage>
</organism>
<keyword evidence="2" id="KW-0539">Nucleus</keyword>
<evidence type="ECO:0000313" key="4">
    <source>
        <dbReference type="EMBL" id="KAK8841891.1"/>
    </source>
</evidence>
<dbReference type="InterPro" id="IPR023780">
    <property type="entry name" value="Chromo_domain"/>
</dbReference>
<dbReference type="PANTHER" id="PTHR22812">
    <property type="entry name" value="CHROMOBOX PROTEIN"/>
    <property type="match status" value="1"/>
</dbReference>
<feature type="domain" description="Chromo" evidence="3">
    <location>
        <begin position="9"/>
        <end position="67"/>
    </location>
</feature>
<dbReference type="InterPro" id="IPR051219">
    <property type="entry name" value="Heterochromatin_chromo-domain"/>
</dbReference>
<evidence type="ECO:0000256" key="2">
    <source>
        <dbReference type="ARBA" id="ARBA00023242"/>
    </source>
</evidence>
<evidence type="ECO:0000313" key="5">
    <source>
        <dbReference type="Proteomes" id="UP001470230"/>
    </source>
</evidence>
<accession>A0ABR2H7I3</accession>
<proteinExistence type="predicted"/>
<gene>
    <name evidence="4" type="ORF">M9Y10_026843</name>
</gene>
<dbReference type="EMBL" id="JAPFFF010000040">
    <property type="protein sequence ID" value="KAK8841891.1"/>
    <property type="molecule type" value="Genomic_DNA"/>
</dbReference>
<sequence>MSKKEEEKYEVEKITGERFYKNRQQYRIHWLGYGSSDDTWEDEDDLDCPDILQKFKDEKMANKLGNSLKEGSGKDIDKNNPPVLIIKYKNFGGKSHVRVQLKDNTYATFLKEFIDSHYPKLPHMK</sequence>
<dbReference type="CDD" id="cd00024">
    <property type="entry name" value="CD_CSD"/>
    <property type="match status" value="1"/>
</dbReference>
<dbReference type="InterPro" id="IPR016197">
    <property type="entry name" value="Chromo-like_dom_sf"/>
</dbReference>
<dbReference type="PROSITE" id="PS50013">
    <property type="entry name" value="CHROMO_2"/>
    <property type="match status" value="1"/>
</dbReference>
<dbReference type="SUPFAM" id="SSF54160">
    <property type="entry name" value="Chromo domain-like"/>
    <property type="match status" value="1"/>
</dbReference>
<comment type="caution">
    <text evidence="4">The sequence shown here is derived from an EMBL/GenBank/DDBJ whole genome shotgun (WGS) entry which is preliminary data.</text>
</comment>
<dbReference type="InterPro" id="IPR000953">
    <property type="entry name" value="Chromo/chromo_shadow_dom"/>
</dbReference>
<keyword evidence="5" id="KW-1185">Reference proteome</keyword>
<dbReference type="Proteomes" id="UP001470230">
    <property type="component" value="Unassembled WGS sequence"/>
</dbReference>
<dbReference type="Pfam" id="PF00385">
    <property type="entry name" value="Chromo"/>
    <property type="match status" value="1"/>
</dbReference>
<protein>
    <submittedName>
        <fullName evidence="4">Chromobox protein 1</fullName>
    </submittedName>
</protein>
<reference evidence="4 5" key="1">
    <citation type="submission" date="2024-04" db="EMBL/GenBank/DDBJ databases">
        <title>Tritrichomonas musculus Genome.</title>
        <authorList>
            <person name="Alves-Ferreira E."/>
            <person name="Grigg M."/>
            <person name="Lorenzi H."/>
            <person name="Galac M."/>
        </authorList>
    </citation>
    <scope>NUCLEOTIDE SEQUENCE [LARGE SCALE GENOMIC DNA]</scope>
    <source>
        <strain evidence="4 5">EAF2021</strain>
    </source>
</reference>